<protein>
    <submittedName>
        <fullName evidence="2">Uncharacterized protein</fullName>
    </submittedName>
</protein>
<evidence type="ECO:0000256" key="1">
    <source>
        <dbReference type="SAM" id="Phobius"/>
    </source>
</evidence>
<accession>A0A0E0GV26</accession>
<dbReference type="HOGENOM" id="CLU_1112755_0_0_1"/>
<dbReference type="OMA" id="TICINPH"/>
<keyword evidence="1" id="KW-0812">Transmembrane</keyword>
<dbReference type="AlphaFoldDB" id="A0A0E0GV26"/>
<reference evidence="2" key="1">
    <citation type="submission" date="2015-04" db="UniProtKB">
        <authorList>
            <consortium name="EnsemblPlants"/>
        </authorList>
    </citation>
    <scope>IDENTIFICATION</scope>
    <source>
        <strain evidence="2">SL10</strain>
    </source>
</reference>
<dbReference type="EnsemblPlants" id="ONIVA03G39090.1">
    <property type="protein sequence ID" value="ONIVA03G39090.1"/>
    <property type="gene ID" value="ONIVA03G39090"/>
</dbReference>
<dbReference type="STRING" id="4536.A0A0E0GV26"/>
<keyword evidence="1" id="KW-1133">Transmembrane helix</keyword>
<evidence type="ECO:0000313" key="2">
    <source>
        <dbReference type="EnsemblPlants" id="ONIVA03G39090.1"/>
    </source>
</evidence>
<sequence>MAKAAAAAAAAAKKVLKMAAGSEVIATAGKRRGSEVHAWRRISRCMSRSVFPISLFCPSPPLNFAMFHRFLLPGSTRYYHSLMKENTICINPHKLLLMTMVEDTITKKVAGNICSSLSNARVIGAGICSFSMSAPRGYRRAFFTNSFEDMGILKDMALVLHAAFKGWKTKFQDIPPMKKYVMLLGLACLTLHLALHYKMKKMETNLKQDMIKFRAEVKLEIEAAANAMQKEIASGLAKSAQFRADSVVAFQKCKARPDVWSEYYCLTLLEALMRSRIDGK</sequence>
<dbReference type="Proteomes" id="UP000006591">
    <property type="component" value="Chromosome 3"/>
</dbReference>
<evidence type="ECO:0000313" key="3">
    <source>
        <dbReference type="Proteomes" id="UP000006591"/>
    </source>
</evidence>
<keyword evidence="3" id="KW-1185">Reference proteome</keyword>
<reference evidence="2" key="2">
    <citation type="submission" date="2018-04" db="EMBL/GenBank/DDBJ databases">
        <title>OnivRS2 (Oryza nivara Reference Sequence Version 2).</title>
        <authorList>
            <person name="Zhang J."/>
            <person name="Kudrna D."/>
            <person name="Lee S."/>
            <person name="Talag J."/>
            <person name="Rajasekar S."/>
            <person name="Welchert J."/>
            <person name="Hsing Y.-I."/>
            <person name="Wing R.A."/>
        </authorList>
    </citation>
    <scope>NUCLEOTIDE SEQUENCE [LARGE SCALE GENOMIC DNA]</scope>
    <source>
        <strain evidence="2">SL10</strain>
    </source>
</reference>
<proteinExistence type="predicted"/>
<organism evidence="2">
    <name type="scientific">Oryza nivara</name>
    <name type="common">Indian wild rice</name>
    <name type="synonym">Oryza sativa f. spontanea</name>
    <dbReference type="NCBI Taxonomy" id="4536"/>
    <lineage>
        <taxon>Eukaryota</taxon>
        <taxon>Viridiplantae</taxon>
        <taxon>Streptophyta</taxon>
        <taxon>Embryophyta</taxon>
        <taxon>Tracheophyta</taxon>
        <taxon>Spermatophyta</taxon>
        <taxon>Magnoliopsida</taxon>
        <taxon>Liliopsida</taxon>
        <taxon>Poales</taxon>
        <taxon>Poaceae</taxon>
        <taxon>BOP clade</taxon>
        <taxon>Oryzoideae</taxon>
        <taxon>Oryzeae</taxon>
        <taxon>Oryzinae</taxon>
        <taxon>Oryza</taxon>
    </lineage>
</organism>
<keyword evidence="1" id="KW-0472">Membrane</keyword>
<feature type="transmembrane region" description="Helical" evidence="1">
    <location>
        <begin position="180"/>
        <end position="197"/>
    </location>
</feature>
<name>A0A0E0GV26_ORYNI</name>
<dbReference type="Gramene" id="ONIVA03G39090.1">
    <property type="protein sequence ID" value="ONIVA03G39090.1"/>
    <property type="gene ID" value="ONIVA03G39090"/>
</dbReference>